<evidence type="ECO:0000256" key="2">
    <source>
        <dbReference type="SAM" id="SignalP"/>
    </source>
</evidence>
<dbReference type="AlphaFoldDB" id="A0A084EMA9"/>
<feature type="coiled-coil region" evidence="1">
    <location>
        <begin position="167"/>
        <end position="194"/>
    </location>
</feature>
<protein>
    <recommendedName>
        <fullName evidence="5">Lipoprotein</fullName>
    </recommendedName>
</protein>
<evidence type="ECO:0008006" key="5">
    <source>
        <dbReference type="Google" id="ProtNLM"/>
    </source>
</evidence>
<organism evidence="3 4">
    <name type="scientific">Mycoplasma capricolum subsp. capricolum 14232</name>
    <dbReference type="NCBI Taxonomy" id="1188238"/>
    <lineage>
        <taxon>Bacteria</taxon>
        <taxon>Bacillati</taxon>
        <taxon>Mycoplasmatota</taxon>
        <taxon>Mollicutes</taxon>
        <taxon>Mycoplasmataceae</taxon>
        <taxon>Mycoplasma</taxon>
    </lineage>
</organism>
<keyword evidence="1" id="KW-0175">Coiled coil</keyword>
<reference evidence="3 4" key="1">
    <citation type="submission" date="2014-02" db="EMBL/GenBank/DDBJ databases">
        <title>Genome sequence of Mycoplasma capricolum subsp. capricolum strain 14232.</title>
        <authorList>
            <person name="Sirand-Pugnet P."/>
            <person name="Breton M."/>
            <person name="Dordet-Frisoni E."/>
            <person name="Baranowski E."/>
            <person name="Barre A."/>
            <person name="Couture C."/>
            <person name="Dupuy V."/>
            <person name="Gaurivaud P."/>
            <person name="Jacob D."/>
            <person name="Lemaitre C."/>
            <person name="Manso-Silvan L."/>
            <person name="Nikolski M."/>
            <person name="Nouvel L.-X."/>
            <person name="Poumarat F."/>
            <person name="Tardy F."/>
            <person name="Thebault P."/>
            <person name="Theil S."/>
            <person name="Citti C."/>
            <person name="Thiaucourt F."/>
            <person name="Blanchard A."/>
        </authorList>
    </citation>
    <scope>NUCLEOTIDE SEQUENCE [LARGE SCALE GENOMIC DNA]</scope>
    <source>
        <strain evidence="3 4">14232</strain>
    </source>
</reference>
<sequence>MKKLLTLLGSVTLITTTSAAVIACGGTRSEQRTEDKNERKLVLTQKAKKEVSDLLKVTLSDTLDVSSENPIEIKEEVINDFANLLDEILKENNSNIDKSLEEFKEEVLGYVTDQLVGDLGSTLPKKDFENSELLDEMAFADEDDFVGIIFNKDPKMDIKPKDEEKTHKVVEELIKEYKDTVKAIKSEFEEETKEQFKKLKEIVEKDIKK</sequence>
<comment type="caution">
    <text evidence="3">The sequence shown here is derived from an EMBL/GenBank/DDBJ whole genome shotgun (WGS) entry which is preliminary data.</text>
</comment>
<feature type="chain" id="PRO_5001774583" description="Lipoprotein" evidence="2">
    <location>
        <begin position="20"/>
        <end position="209"/>
    </location>
</feature>
<accession>A0A084EMA9</accession>
<dbReference type="Proteomes" id="UP000028533">
    <property type="component" value="Unassembled WGS sequence"/>
</dbReference>
<feature type="signal peptide" evidence="2">
    <location>
        <begin position="1"/>
        <end position="19"/>
    </location>
</feature>
<dbReference type="PROSITE" id="PS51257">
    <property type="entry name" value="PROKAR_LIPOPROTEIN"/>
    <property type="match status" value="1"/>
</dbReference>
<evidence type="ECO:0000256" key="1">
    <source>
        <dbReference type="SAM" id="Coils"/>
    </source>
</evidence>
<dbReference type="InterPro" id="IPR054816">
    <property type="entry name" value="Lipoprotein_mollicutes-type_CS"/>
</dbReference>
<proteinExistence type="predicted"/>
<dbReference type="RefSeq" id="WP_036431780.1">
    <property type="nucleotide sequence ID" value="NZ_JFDO01000016.1"/>
</dbReference>
<dbReference type="EMBL" id="JFDO01000016">
    <property type="protein sequence ID" value="KEZ19101.1"/>
    <property type="molecule type" value="Genomic_DNA"/>
</dbReference>
<gene>
    <name evidence="3" type="ORF">MCAPa_4170</name>
</gene>
<evidence type="ECO:0000313" key="3">
    <source>
        <dbReference type="EMBL" id="KEZ19101.1"/>
    </source>
</evidence>
<dbReference type="NCBIfam" id="NF038029">
    <property type="entry name" value="LP_plasma"/>
    <property type="match status" value="1"/>
</dbReference>
<keyword evidence="2" id="KW-0732">Signal</keyword>
<name>A0A084EMA9_MYCCA</name>
<evidence type="ECO:0000313" key="4">
    <source>
        <dbReference type="Proteomes" id="UP000028533"/>
    </source>
</evidence>